<reference evidence="2" key="1">
    <citation type="journal article" date="2020" name="G3 (Bethesda)">
        <title>High-Quality Assemblies for Three Invasive Social Wasps from the &lt;i&gt;Vespula&lt;/i&gt; Genus.</title>
        <authorList>
            <person name="Harrop T.W.R."/>
            <person name="Guhlin J."/>
            <person name="McLaughlin G.M."/>
            <person name="Permina E."/>
            <person name="Stockwell P."/>
            <person name="Gilligan J."/>
            <person name="Le Lec M.F."/>
            <person name="Gruber M.A.M."/>
            <person name="Quinn O."/>
            <person name="Lovegrove M."/>
            <person name="Duncan E.J."/>
            <person name="Remnant E.J."/>
            <person name="Van Eeckhoven J."/>
            <person name="Graham B."/>
            <person name="Knapp R.A."/>
            <person name="Langford K.W."/>
            <person name="Kronenberg Z."/>
            <person name="Press M.O."/>
            <person name="Eacker S.M."/>
            <person name="Wilson-Rankin E.E."/>
            <person name="Purcell J."/>
            <person name="Lester P.J."/>
            <person name="Dearden P.K."/>
        </authorList>
    </citation>
    <scope>NUCLEOTIDE SEQUENCE</scope>
    <source>
        <strain evidence="2">Volc-1</strain>
    </source>
</reference>
<dbReference type="Proteomes" id="UP000600918">
    <property type="component" value="Unassembled WGS sequence"/>
</dbReference>
<feature type="region of interest" description="Disordered" evidence="1">
    <location>
        <begin position="1"/>
        <end position="69"/>
    </location>
</feature>
<keyword evidence="3" id="KW-1185">Reference proteome</keyword>
<sequence>MSRQRYSRDEWYTSESMKWKENKNEKRRWKKKMKMKKKKKEPPRNGYTANLQLSSSGTTTNTNTKTNSTTTSDVTITNITVTITLRTHHLLHPRVDGGVVGGGEGGGGGGLEECEVFGRDSRGGIQNGYVSVQQFSFGTDKATTNVLKSALAVAVAVAVAVAKRTSVKRVVVVGGSSVAAFPCEIGEDSIRVER</sequence>
<proteinExistence type="predicted"/>
<evidence type="ECO:0000313" key="3">
    <source>
        <dbReference type="Proteomes" id="UP000600918"/>
    </source>
</evidence>
<protein>
    <submittedName>
        <fullName evidence="2">Uncharacterized protein</fullName>
    </submittedName>
</protein>
<feature type="compositionally biased region" description="Low complexity" evidence="1">
    <location>
        <begin position="54"/>
        <end position="69"/>
    </location>
</feature>
<evidence type="ECO:0000313" key="2">
    <source>
        <dbReference type="EMBL" id="KAF7439532.1"/>
    </source>
</evidence>
<name>A0A834UI54_VESPE</name>
<gene>
    <name evidence="2" type="ORF">H0235_001923</name>
</gene>
<feature type="compositionally biased region" description="Basic residues" evidence="1">
    <location>
        <begin position="25"/>
        <end position="41"/>
    </location>
</feature>
<organism evidence="2 3">
    <name type="scientific">Vespula pensylvanica</name>
    <name type="common">Western yellow jacket</name>
    <name type="synonym">Wasp</name>
    <dbReference type="NCBI Taxonomy" id="30213"/>
    <lineage>
        <taxon>Eukaryota</taxon>
        <taxon>Metazoa</taxon>
        <taxon>Ecdysozoa</taxon>
        <taxon>Arthropoda</taxon>
        <taxon>Hexapoda</taxon>
        <taxon>Insecta</taxon>
        <taxon>Pterygota</taxon>
        <taxon>Neoptera</taxon>
        <taxon>Endopterygota</taxon>
        <taxon>Hymenoptera</taxon>
        <taxon>Apocrita</taxon>
        <taxon>Aculeata</taxon>
        <taxon>Vespoidea</taxon>
        <taxon>Vespidae</taxon>
        <taxon>Vespinae</taxon>
        <taxon>Vespula</taxon>
    </lineage>
</organism>
<comment type="caution">
    <text evidence="2">The sequence shown here is derived from an EMBL/GenBank/DDBJ whole genome shotgun (WGS) entry which is preliminary data.</text>
</comment>
<feature type="compositionally biased region" description="Basic and acidic residues" evidence="1">
    <location>
        <begin position="1"/>
        <end position="24"/>
    </location>
</feature>
<dbReference type="EMBL" id="JACSDY010000001">
    <property type="protein sequence ID" value="KAF7439532.1"/>
    <property type="molecule type" value="Genomic_DNA"/>
</dbReference>
<accession>A0A834UI54</accession>
<dbReference type="AlphaFoldDB" id="A0A834UI54"/>
<evidence type="ECO:0000256" key="1">
    <source>
        <dbReference type="SAM" id="MobiDB-lite"/>
    </source>
</evidence>